<organism evidence="2 3">
    <name type="scientific">Gracilimonas mengyeensis</name>
    <dbReference type="NCBI Taxonomy" id="1302730"/>
    <lineage>
        <taxon>Bacteria</taxon>
        <taxon>Pseudomonadati</taxon>
        <taxon>Balneolota</taxon>
        <taxon>Balneolia</taxon>
        <taxon>Balneolales</taxon>
        <taxon>Balneolaceae</taxon>
        <taxon>Gracilimonas</taxon>
    </lineage>
</organism>
<accession>A0A521EUG3</accession>
<evidence type="ECO:0000256" key="1">
    <source>
        <dbReference type="SAM" id="SignalP"/>
    </source>
</evidence>
<keyword evidence="1" id="KW-0732">Signal</keyword>
<proteinExistence type="predicted"/>
<evidence type="ECO:0000313" key="3">
    <source>
        <dbReference type="Proteomes" id="UP000317557"/>
    </source>
</evidence>
<feature type="chain" id="PRO_5022055427" evidence="1">
    <location>
        <begin position="22"/>
        <end position="400"/>
    </location>
</feature>
<dbReference type="EMBL" id="FXTP01000013">
    <property type="protein sequence ID" value="SMO86760.1"/>
    <property type="molecule type" value="Genomic_DNA"/>
</dbReference>
<evidence type="ECO:0000313" key="2">
    <source>
        <dbReference type="EMBL" id="SMO86760.1"/>
    </source>
</evidence>
<keyword evidence="3" id="KW-1185">Reference proteome</keyword>
<dbReference type="OrthoDB" id="7053590at2"/>
<name>A0A521EUG3_9BACT</name>
<dbReference type="RefSeq" id="WP_142455387.1">
    <property type="nucleotide sequence ID" value="NZ_FXTP01000013.1"/>
</dbReference>
<dbReference type="Proteomes" id="UP000317557">
    <property type="component" value="Unassembled WGS sequence"/>
</dbReference>
<sequence length="400" mass="45602">MRLILFLLPLFILTLSQALQAQFVDHFEDGDVDGWDYYTGDGEATVTFTPGESSALIMVDASDDRHNVWWAIIKRNVASYLDMEKLQQPEYELRVEARVKVSHAPRRLNFMINTQRTTDYHKQLREYDIQDATGWHVISMTTEDLDAMPGDDLNVQLGVTDWGYGTYKVELDYYKAAIVNVNEAEPDKGEPLVYHPPIPPLESFSHKLMVSQDAVVNTTFPEVNFSNWQVESRYKVPVLTVDDDQWAILRWDFDDINPLKAESAGMLELSTYSVIDGGNYEAVYGEELGMEFGKVRIIEILGGKENWTDDTVTYEELTEGQPYEAVFNEQMIFDTEVTYRQGGKTHVSLSRPVMQRLLSGITKGILIKPLGAINASFYSSEAEQDSLRPRIYFNTVSLQP</sequence>
<reference evidence="2 3" key="1">
    <citation type="submission" date="2017-05" db="EMBL/GenBank/DDBJ databases">
        <authorList>
            <person name="Varghese N."/>
            <person name="Submissions S."/>
        </authorList>
    </citation>
    <scope>NUCLEOTIDE SEQUENCE [LARGE SCALE GENOMIC DNA]</scope>
    <source>
        <strain evidence="2 3">DSM 21985</strain>
    </source>
</reference>
<feature type="signal peptide" evidence="1">
    <location>
        <begin position="1"/>
        <end position="21"/>
    </location>
</feature>
<protein>
    <submittedName>
        <fullName evidence="2">Uncharacterized protein</fullName>
    </submittedName>
</protein>
<gene>
    <name evidence="2" type="ORF">SAMN06265219_11390</name>
</gene>
<dbReference type="AlphaFoldDB" id="A0A521EUG3"/>